<protein>
    <recommendedName>
        <fullName evidence="2">DUF5899 domain-containing protein</fullName>
    </recommendedName>
</protein>
<accession>A0AAV1HYP6</accession>
<dbReference type="AlphaFoldDB" id="A0AAV1HYP6"/>
<evidence type="ECO:0000256" key="1">
    <source>
        <dbReference type="SAM" id="MobiDB-lite"/>
    </source>
</evidence>
<feature type="compositionally biased region" description="Basic and acidic residues" evidence="1">
    <location>
        <begin position="318"/>
        <end position="331"/>
    </location>
</feature>
<evidence type="ECO:0000313" key="3">
    <source>
        <dbReference type="EMBL" id="CAK0767562.1"/>
    </source>
</evidence>
<feature type="region of interest" description="Disordered" evidence="1">
    <location>
        <begin position="290"/>
        <end position="352"/>
    </location>
</feature>
<dbReference type="InterPro" id="IPR045418">
    <property type="entry name" value="P2_DUF5899"/>
</dbReference>
<gene>
    <name evidence="3" type="ORF">CVIRNUC_003474</name>
</gene>
<proteinExistence type="predicted"/>
<sequence length="769" mass="84528">MELAIVGGLAGLGYFLGSQPEQQRGVVVHATQISPAQRAAERAGYRPSSNNVYSSTRYTQTRAAEQALADDLYKKAETPWSTGIVPPFMNSEPNAMTPPAMVPSDESPMPKAQSSTLIEPFSHSNMVPFFGSTLKQNMDPYQNQTLLANYTGTDDLIPRKTEAGPMFKPVPNDFVNGMYQKDRDLSRYIPSITEDGVKPFQPVQVGPGLNQGPTSVGTGGFQDPYRPPEKTVDDLRVKPKVTYAGRVLPPKAVNSNRGQVGQVAKNQPETSWLQTAANWLKTTGAIMANTQRPEEIVKPTNRMTSRKIQGAAAPATREGPEGRPKVRKDTRQTFTTDGPRNAGMSDGWSVQGTGDISDYGKDGVANRDNERTLTGCRTYTSNIRADVDRETAQSDDQARETRKQGFVTYSRQGAVKVKGLGEFPVEDKTPLKTTTKETLIHDASIGIYGNTGPSKRTVYDENDLARRTTKETLIHDARNGNVDAPKKSAGNAYDPDEWRMRSTVREKEPNKWGSNPNQPVLTGVVHQQEYLLDPARRTTKETTIDNEYDGQAAGPLKPTVYDPKDTPRVTVKETTIDDNRLGGVNSTVLQDGDAYQVADYDARPTNRQFSNDVEYFGDANVSTGRAYLTNPVDMKTTMRESESDNMIIGPALETNAKSQTSHLQYCNAEFNSLKEKVLKGRAPTQTSTKLASGGDAMNVESKHLLPEEVTRDFAVQVNVEIPAVPLECSDTKGQNKTSEVPDDRIDYALLQAYRSNPYTHSFTDPGGVF</sequence>
<dbReference type="EMBL" id="CAUYUE010000004">
    <property type="protein sequence ID" value="CAK0767562.1"/>
    <property type="molecule type" value="Genomic_DNA"/>
</dbReference>
<keyword evidence="4" id="KW-1185">Reference proteome</keyword>
<dbReference type="Pfam" id="PF19251">
    <property type="entry name" value="DUF5899"/>
    <property type="match status" value="1"/>
</dbReference>
<name>A0AAV1HYP6_9CHLO</name>
<comment type="caution">
    <text evidence="3">The sequence shown here is derived from an EMBL/GenBank/DDBJ whole genome shotgun (WGS) entry which is preliminary data.</text>
</comment>
<evidence type="ECO:0000313" key="4">
    <source>
        <dbReference type="Proteomes" id="UP001314263"/>
    </source>
</evidence>
<reference evidence="3 4" key="1">
    <citation type="submission" date="2023-10" db="EMBL/GenBank/DDBJ databases">
        <authorList>
            <person name="Maclean D."/>
            <person name="Macfadyen A."/>
        </authorList>
    </citation>
    <scope>NUCLEOTIDE SEQUENCE [LARGE SCALE GENOMIC DNA]</scope>
</reference>
<feature type="domain" description="DUF5899" evidence="2">
    <location>
        <begin position="197"/>
        <end position="311"/>
    </location>
</feature>
<organism evidence="3 4">
    <name type="scientific">Coccomyxa viridis</name>
    <dbReference type="NCBI Taxonomy" id="1274662"/>
    <lineage>
        <taxon>Eukaryota</taxon>
        <taxon>Viridiplantae</taxon>
        <taxon>Chlorophyta</taxon>
        <taxon>core chlorophytes</taxon>
        <taxon>Trebouxiophyceae</taxon>
        <taxon>Trebouxiophyceae incertae sedis</taxon>
        <taxon>Coccomyxaceae</taxon>
        <taxon>Coccomyxa</taxon>
    </lineage>
</organism>
<evidence type="ECO:0000259" key="2">
    <source>
        <dbReference type="Pfam" id="PF19251"/>
    </source>
</evidence>
<dbReference type="Proteomes" id="UP001314263">
    <property type="component" value="Unassembled WGS sequence"/>
</dbReference>